<dbReference type="Pfam" id="PF12796">
    <property type="entry name" value="Ank_2"/>
    <property type="match status" value="2"/>
</dbReference>
<dbReference type="PANTHER" id="PTHR46224">
    <property type="entry name" value="ANKYRIN REPEAT FAMILY PROTEIN"/>
    <property type="match status" value="1"/>
</dbReference>
<evidence type="ECO:0000313" key="5">
    <source>
        <dbReference type="Proteomes" id="UP000008810"/>
    </source>
</evidence>
<name>A0A2K2DA49_BRADI</name>
<dbReference type="InterPro" id="IPR002110">
    <property type="entry name" value="Ankyrin_rpt"/>
</dbReference>
<reference evidence="4" key="3">
    <citation type="submission" date="2018-08" db="UniProtKB">
        <authorList>
            <consortium name="EnsemblPlants"/>
        </authorList>
    </citation>
    <scope>IDENTIFICATION</scope>
    <source>
        <strain evidence="4">cv. Bd21</strain>
    </source>
</reference>
<feature type="compositionally biased region" description="Polar residues" evidence="2">
    <location>
        <begin position="48"/>
        <end position="60"/>
    </location>
</feature>
<dbReference type="AlphaFoldDB" id="A0A2K2DA49"/>
<dbReference type="SUPFAM" id="SSF48403">
    <property type="entry name" value="Ankyrin repeat"/>
    <property type="match status" value="1"/>
</dbReference>
<dbReference type="SMART" id="SM00248">
    <property type="entry name" value="ANK"/>
    <property type="match status" value="4"/>
</dbReference>
<dbReference type="Gene3D" id="1.25.40.20">
    <property type="entry name" value="Ankyrin repeat-containing domain"/>
    <property type="match status" value="1"/>
</dbReference>
<evidence type="ECO:0000256" key="1">
    <source>
        <dbReference type="PROSITE-ProRule" id="PRU00023"/>
    </source>
</evidence>
<accession>A0A2K2DA49</accession>
<proteinExistence type="predicted"/>
<dbReference type="InterPro" id="IPR036770">
    <property type="entry name" value="Ankyrin_rpt-contain_sf"/>
</dbReference>
<dbReference type="EnsemblPlants" id="PNT71137">
    <property type="protein sequence ID" value="PNT71137"/>
    <property type="gene ID" value="BRADI_2g23628v3"/>
</dbReference>
<feature type="region of interest" description="Disordered" evidence="2">
    <location>
        <begin position="48"/>
        <end position="72"/>
    </location>
</feature>
<reference evidence="3 4" key="1">
    <citation type="journal article" date="2010" name="Nature">
        <title>Genome sequencing and analysis of the model grass Brachypodium distachyon.</title>
        <authorList>
            <consortium name="International Brachypodium Initiative"/>
        </authorList>
    </citation>
    <scope>NUCLEOTIDE SEQUENCE [LARGE SCALE GENOMIC DNA]</scope>
    <source>
        <strain evidence="3 4">Bd21</strain>
    </source>
</reference>
<reference evidence="3" key="2">
    <citation type="submission" date="2017-06" db="EMBL/GenBank/DDBJ databases">
        <title>WGS assembly of Brachypodium distachyon.</title>
        <authorList>
            <consortium name="The International Brachypodium Initiative"/>
            <person name="Lucas S."/>
            <person name="Harmon-Smith M."/>
            <person name="Lail K."/>
            <person name="Tice H."/>
            <person name="Grimwood J."/>
            <person name="Bruce D."/>
            <person name="Barry K."/>
            <person name="Shu S."/>
            <person name="Lindquist E."/>
            <person name="Wang M."/>
            <person name="Pitluck S."/>
            <person name="Vogel J.P."/>
            <person name="Garvin D.F."/>
            <person name="Mockler T.C."/>
            <person name="Schmutz J."/>
            <person name="Rokhsar D."/>
            <person name="Bevan M.W."/>
        </authorList>
    </citation>
    <scope>NUCLEOTIDE SEQUENCE</scope>
    <source>
        <strain evidence="3">Bd21</strain>
    </source>
</reference>
<dbReference type="Proteomes" id="UP000008810">
    <property type="component" value="Chromosome 2"/>
</dbReference>
<dbReference type="Gramene" id="PNT71137">
    <property type="protein sequence ID" value="PNT71137"/>
    <property type="gene ID" value="BRADI_2g23628v3"/>
</dbReference>
<keyword evidence="1" id="KW-0040">ANK repeat</keyword>
<organism evidence="3">
    <name type="scientific">Brachypodium distachyon</name>
    <name type="common">Purple false brome</name>
    <name type="synonym">Trachynia distachya</name>
    <dbReference type="NCBI Taxonomy" id="15368"/>
    <lineage>
        <taxon>Eukaryota</taxon>
        <taxon>Viridiplantae</taxon>
        <taxon>Streptophyta</taxon>
        <taxon>Embryophyta</taxon>
        <taxon>Tracheophyta</taxon>
        <taxon>Spermatophyta</taxon>
        <taxon>Magnoliopsida</taxon>
        <taxon>Liliopsida</taxon>
        <taxon>Poales</taxon>
        <taxon>Poaceae</taxon>
        <taxon>BOP clade</taxon>
        <taxon>Pooideae</taxon>
        <taxon>Stipodae</taxon>
        <taxon>Brachypodieae</taxon>
        <taxon>Brachypodium</taxon>
    </lineage>
</organism>
<dbReference type="EMBL" id="CM000881">
    <property type="protein sequence ID" value="PNT71137.1"/>
    <property type="molecule type" value="Genomic_DNA"/>
</dbReference>
<dbReference type="PROSITE" id="PS50088">
    <property type="entry name" value="ANK_REPEAT"/>
    <property type="match status" value="1"/>
</dbReference>
<protein>
    <submittedName>
        <fullName evidence="3 4">Uncharacterized protein</fullName>
    </submittedName>
</protein>
<sequence length="332" mass="36163">MWMHTEHSNRGVEEPCAPVADSWPDRPIYPPTSPFVLTDRSIILSRSSHFQQQRQPSLSPTPKPVDAMAPPRSQSSFTVGGPMLNMVFQAAFDGDLPVLKRLVTKLDMGKGNPKEAVETLRVKDAGMLEGVGVLHIAACRGRLEVCRYLIEELRVDVNGVDKEGRTPLKFAIRCNSVVKYLLDHGADPDRASHDGISPLHDAARSGDCLTVELLLAKGAYVDPVAFCGTPLHCTATGDHDSTMKILLDHHADVGAESRGALTYAVKNLHSAKMVSSDFLDCILEDVGADCVISHDEPVAKRKIRAAGFKRLGNDAFKNKDYSSAEGSYSVVY</sequence>
<gene>
    <name evidence="3" type="ORF">BRADI_2g23628v3</name>
</gene>
<dbReference type="InterPro" id="IPR051616">
    <property type="entry name" value="Cul2-RING_E3_ligase_SR"/>
</dbReference>
<evidence type="ECO:0000256" key="2">
    <source>
        <dbReference type="SAM" id="MobiDB-lite"/>
    </source>
</evidence>
<dbReference type="PANTHER" id="PTHR46224:SF41">
    <property type="entry name" value="OS03G0621400 PROTEIN"/>
    <property type="match status" value="1"/>
</dbReference>
<keyword evidence="5" id="KW-1185">Reference proteome</keyword>
<dbReference type="PROSITE" id="PS50297">
    <property type="entry name" value="ANK_REP_REGION"/>
    <property type="match status" value="1"/>
</dbReference>
<feature type="repeat" description="ANK" evidence="1">
    <location>
        <begin position="194"/>
        <end position="222"/>
    </location>
</feature>
<evidence type="ECO:0000313" key="3">
    <source>
        <dbReference type="EMBL" id="PNT71137.1"/>
    </source>
</evidence>
<dbReference type="PRINTS" id="PR01415">
    <property type="entry name" value="ANKYRIN"/>
</dbReference>
<evidence type="ECO:0000313" key="4">
    <source>
        <dbReference type="EnsemblPlants" id="PNT71137"/>
    </source>
</evidence>
<dbReference type="OrthoDB" id="630068at2759"/>